<dbReference type="SMART" id="SM00560">
    <property type="entry name" value="LamGL"/>
    <property type="match status" value="2"/>
</dbReference>
<keyword evidence="6" id="KW-1185">Reference proteome</keyword>
<dbReference type="InterPro" id="IPR042837">
    <property type="entry name" value="PTX3"/>
</dbReference>
<feature type="domain" description="LamG-like jellyroll fold" evidence="4">
    <location>
        <begin position="1060"/>
        <end position="1204"/>
    </location>
</feature>
<dbReference type="InterPro" id="IPR006558">
    <property type="entry name" value="LamG-like"/>
</dbReference>
<dbReference type="NCBIfam" id="NF033679">
    <property type="entry name" value="DNRLRE_dom"/>
    <property type="match status" value="1"/>
</dbReference>
<gene>
    <name evidence="5" type="ORF">TPA0910_39180</name>
</gene>
<feature type="domain" description="LamG-like jellyroll fold" evidence="4">
    <location>
        <begin position="828"/>
        <end position="969"/>
    </location>
</feature>
<feature type="compositionally biased region" description="Low complexity" evidence="3">
    <location>
        <begin position="265"/>
        <end position="290"/>
    </location>
</feature>
<evidence type="ECO:0000256" key="2">
    <source>
        <dbReference type="ARBA" id="ARBA00023157"/>
    </source>
</evidence>
<keyword evidence="1" id="KW-0732">Signal</keyword>
<name>A0ABQ3U1K8_STRHY</name>
<dbReference type="SUPFAM" id="SSF49899">
    <property type="entry name" value="Concanavalin A-like lectins/glucanases"/>
    <property type="match status" value="2"/>
</dbReference>
<evidence type="ECO:0000313" key="6">
    <source>
        <dbReference type="Proteomes" id="UP001054854"/>
    </source>
</evidence>
<dbReference type="InterPro" id="IPR013320">
    <property type="entry name" value="ConA-like_dom_sf"/>
</dbReference>
<evidence type="ECO:0000259" key="4">
    <source>
        <dbReference type="SMART" id="SM00560"/>
    </source>
</evidence>
<dbReference type="EMBL" id="BNEK01000003">
    <property type="protein sequence ID" value="GHJ29485.1"/>
    <property type="molecule type" value="Genomic_DNA"/>
</dbReference>
<evidence type="ECO:0000256" key="1">
    <source>
        <dbReference type="ARBA" id="ARBA00022729"/>
    </source>
</evidence>
<evidence type="ECO:0000313" key="5">
    <source>
        <dbReference type="EMBL" id="GHJ29485.1"/>
    </source>
</evidence>
<protein>
    <recommendedName>
        <fullName evidence="4">LamG-like jellyroll fold domain-containing protein</fullName>
    </recommendedName>
</protein>
<dbReference type="PANTHER" id="PTHR46943:SF1">
    <property type="entry name" value="PENTRAXIN-RELATED PROTEIN PTX3"/>
    <property type="match status" value="1"/>
</dbReference>
<accession>A0ABQ3U1K8</accession>
<keyword evidence="2" id="KW-1015">Disulfide bond</keyword>
<sequence length="1223" mass="127088">MTREKQTRGNRLRPGARAMRRATLITATLTALLASGLGVLPNLGGDQPAAAADKGPLTAAGTADAQSKAATLGTKVEVLALREERSTTTANPDGTFTTTEYVQPIRTRAGGEWADIDTTLVKRPNGTYAPKAALTAMSFSGGGSTTFAEMEKDGRSLSLAWPHKLPKPRVDGATATYTNVLDGVDLKITASAEGFSHILVVKSAKAAADPELAKLELPVDTGSVKLVKTDDGGLAAKANGGGSTVFEAPQPMMWDSSHTVGRGGATASQSPMASASASVGPDAGDAATPPDGAQVADVAVSASADTVTLTPDADLLKGEDTVYPVYIDPVYKTANRTGWTMVSSYYSGASFWKFDDHEGVGRCPNDVSYTCASSGDVKRQFFAIPTGSFEGKDIVEAEFAVTMVHTYSDSAKEVQLGRVNSSGASAINSGTTWKNQPSLKDAITSQSPTNPAGSCTSANQNVRFNVKGTVQKAADSGWDTTTFRLKAGDEGDYSYWKRFCGNAHLEVTYNRPPLQPDMDDLKMTPGGSCEYGNAAEHYVAEKPKLIASVKDLDHGDTGSNSETLQAQFHVFWTSGSTTVDHYATTAAKSTVDGSKSGQTGIATFSYVAGTDVAGDGEAGFTVPQNVPIGWAVRGYDGTSWGPWSLAGNATRCEFIYDATAPKAPAITSPQYPNDDTWHAGVGDYGSFTLDSPSTDVASYAYRFKGGSWTSVNVESTGGPATVRWMPPDEGPMYVEAKAVDSAGNAQKTPTSYVFLVSDGRAPAAGWTLGDARGSAVAVGTSGSPDATPGSGVTFGAEGPLGPTDTAAALDGSANAYLDAGEPAVDTSGTFSVSAWVNLPERPTDDVTVVSQDGTGAPGFDLGYDVDTESWTFRTPMSDLESMGSWKVSGATAVPGSWTHLIGVYDDEFGTLSLFVNGDLIEEDVQKRRTKWDATGSLQIGRKLSLDGYTSNFKGSIADVKVHDRVVPEAEGEVLGGISASQLAYWQVDSATSGVAPEDAGGTGLTLGGAASVYLPDDSCDPVLDPECVAPAEPLWGDGHLVLNGSDAYATRAAGLLAKEDSFTLTARARLAAAGSTKDQTVLSLAGANGSAVTVRYRASADRWELAVTDKDATTATTSTADATGVLPSSEGDGDHLALVYSAVFGDVLLYVNGTLAAQAPWDNAWDFTTTSLQVGRTLTGSSGSDYFDGAVDELRVYRGALDTSIVPTVAVLPAGSSIEDTVT</sequence>
<organism evidence="5 6">
    <name type="scientific">Streptomyces hygroscopicus</name>
    <dbReference type="NCBI Taxonomy" id="1912"/>
    <lineage>
        <taxon>Bacteria</taxon>
        <taxon>Bacillati</taxon>
        <taxon>Actinomycetota</taxon>
        <taxon>Actinomycetes</taxon>
        <taxon>Kitasatosporales</taxon>
        <taxon>Streptomycetaceae</taxon>
        <taxon>Streptomyces</taxon>
        <taxon>Streptomyces violaceusniger group</taxon>
    </lineage>
</organism>
<proteinExistence type="predicted"/>
<reference evidence="5" key="1">
    <citation type="submission" date="2024-05" db="EMBL/GenBank/DDBJ databases">
        <title>Whole genome shotgun sequence of Streptomyces hygroscopicus NBRC 113678.</title>
        <authorList>
            <person name="Komaki H."/>
            <person name="Tamura T."/>
        </authorList>
    </citation>
    <scope>NUCLEOTIDE SEQUENCE</scope>
    <source>
        <strain evidence="5">N11-34</strain>
    </source>
</reference>
<dbReference type="PANTHER" id="PTHR46943">
    <property type="entry name" value="PENTRAXIN-RELATED PROTEIN PTX3"/>
    <property type="match status" value="1"/>
</dbReference>
<dbReference type="Pfam" id="PF13385">
    <property type="entry name" value="Laminin_G_3"/>
    <property type="match status" value="2"/>
</dbReference>
<dbReference type="Gene3D" id="2.60.120.200">
    <property type="match status" value="2"/>
</dbReference>
<comment type="caution">
    <text evidence="5">The sequence shown here is derived from an EMBL/GenBank/DDBJ whole genome shotgun (WGS) entry which is preliminary data.</text>
</comment>
<evidence type="ECO:0000256" key="3">
    <source>
        <dbReference type="SAM" id="MobiDB-lite"/>
    </source>
</evidence>
<feature type="region of interest" description="Disordered" evidence="3">
    <location>
        <begin position="255"/>
        <end position="290"/>
    </location>
</feature>
<dbReference type="Proteomes" id="UP001054854">
    <property type="component" value="Unassembled WGS sequence"/>
</dbReference>